<dbReference type="EMBL" id="CAJHNH020005591">
    <property type="protein sequence ID" value="CAG5132723.1"/>
    <property type="molecule type" value="Genomic_DNA"/>
</dbReference>
<feature type="region of interest" description="Disordered" evidence="1">
    <location>
        <begin position="597"/>
        <end position="655"/>
    </location>
</feature>
<evidence type="ECO:0008006" key="5">
    <source>
        <dbReference type="Google" id="ProtNLM"/>
    </source>
</evidence>
<accession>A0A8S3ZTI5</accession>
<keyword evidence="2" id="KW-0732">Signal</keyword>
<feature type="region of interest" description="Disordered" evidence="1">
    <location>
        <begin position="296"/>
        <end position="315"/>
    </location>
</feature>
<feature type="compositionally biased region" description="Polar residues" evidence="1">
    <location>
        <begin position="634"/>
        <end position="651"/>
    </location>
</feature>
<dbReference type="Proteomes" id="UP000678393">
    <property type="component" value="Unassembled WGS sequence"/>
</dbReference>
<evidence type="ECO:0000313" key="4">
    <source>
        <dbReference type="Proteomes" id="UP000678393"/>
    </source>
</evidence>
<feature type="signal peptide" evidence="2">
    <location>
        <begin position="1"/>
        <end position="22"/>
    </location>
</feature>
<sequence>MVVTRVTEAILTSCLLLSRVWARPSEVTCDGGRGEWDKWFDGCRWCVCQQTGPLCSSSECSRLVTRVAPCQKVDSRWWDGCYHCKCYHHGIECSIDDTCLLLMRSERYALDFLSHDACLDAKDGRCICGADGVPSCTAEVIDRNAHPATTIGLNPIFPAVASLISPRVVYYDRPYASKSGNRHDRPEFYTDSLYINHPDETAENLSNEQYKKRLHFLVKRHARRNKNHSPQVYISARGRASQHSKRRSAIDLRRPSSHNQRNSRKHFEENLSGKGSQGRRQNQNADQTFWGDSASVFDNDVKSNGENQLDPNNERTESFISKDVNVPNAKVYKKAYKDSFDIFASRKKKELDEYIGLVGLNEGNTFKKNADMLKEDTLDTEYLNDETSTDNLAHSASTSLLVASNNRCRWGVRWYGGSLRCYCGLENSITCGDPSFVASRIDGFRLEPASCEVGQAWDDADTCRACECQVRGVILCRRSSSCPLPFLIKPLPVHPDQGNHFDRKDDFVGSKGQSSIGHTDEFTGQEEQKVVFDKNVTSLEDVDKESVDAEEGSAGVGGREVDVYIITDGANITTVDDTDGKIKIDDKLEEPVLITVPENNSQEIDYNNGNKEIGPGSNNNETVSDNNSDKIHTGINNRDNISENGTTSGGNKNEDNVLELDVGITRYPGVIIRQENNATLGDVNFNVKKDNDNQESREDGKETTSKEVEVRENTDFKRTTQVVVGECRPMSRWLDRCKRCQCDKDGKKHCDISRCPRPMPVIPVRVSFPPDTGDNDQRSGRPMQRPPPELFLPRVGPIDLTPTFLGLDLCGRFTVGQKYWDECNICLCTPHGPKCTAKNCA</sequence>
<dbReference type="OrthoDB" id="6161232at2759"/>
<proteinExistence type="predicted"/>
<gene>
    <name evidence="3" type="ORF">CUNI_LOCUS18281</name>
</gene>
<dbReference type="AlphaFoldDB" id="A0A8S3ZTI5"/>
<feature type="compositionally biased region" description="Polar residues" evidence="1">
    <location>
        <begin position="597"/>
        <end position="626"/>
    </location>
</feature>
<comment type="caution">
    <text evidence="3">The sequence shown here is derived from an EMBL/GenBank/DDBJ whole genome shotgun (WGS) entry which is preliminary data.</text>
</comment>
<feature type="region of interest" description="Disordered" evidence="1">
    <location>
        <begin position="221"/>
        <end position="284"/>
    </location>
</feature>
<name>A0A8S3ZTI5_9EUPU</name>
<organism evidence="3 4">
    <name type="scientific">Candidula unifasciata</name>
    <dbReference type="NCBI Taxonomy" id="100452"/>
    <lineage>
        <taxon>Eukaryota</taxon>
        <taxon>Metazoa</taxon>
        <taxon>Spiralia</taxon>
        <taxon>Lophotrochozoa</taxon>
        <taxon>Mollusca</taxon>
        <taxon>Gastropoda</taxon>
        <taxon>Heterobranchia</taxon>
        <taxon>Euthyneura</taxon>
        <taxon>Panpulmonata</taxon>
        <taxon>Eupulmonata</taxon>
        <taxon>Stylommatophora</taxon>
        <taxon>Helicina</taxon>
        <taxon>Helicoidea</taxon>
        <taxon>Geomitridae</taxon>
        <taxon>Candidula</taxon>
    </lineage>
</organism>
<keyword evidence="4" id="KW-1185">Reference proteome</keyword>
<feature type="compositionally biased region" description="Polar residues" evidence="1">
    <location>
        <begin position="302"/>
        <end position="311"/>
    </location>
</feature>
<feature type="chain" id="PRO_5035776147" description="VWFC domain-containing protein" evidence="2">
    <location>
        <begin position="23"/>
        <end position="841"/>
    </location>
</feature>
<evidence type="ECO:0000256" key="2">
    <source>
        <dbReference type="SAM" id="SignalP"/>
    </source>
</evidence>
<evidence type="ECO:0000256" key="1">
    <source>
        <dbReference type="SAM" id="MobiDB-lite"/>
    </source>
</evidence>
<feature type="compositionally biased region" description="Basic and acidic residues" evidence="1">
    <location>
        <begin position="687"/>
        <end position="710"/>
    </location>
</feature>
<evidence type="ECO:0000313" key="3">
    <source>
        <dbReference type="EMBL" id="CAG5132723.1"/>
    </source>
</evidence>
<protein>
    <recommendedName>
        <fullName evidence="5">VWFC domain-containing protein</fullName>
    </recommendedName>
</protein>
<feature type="region of interest" description="Disordered" evidence="1">
    <location>
        <begin position="765"/>
        <end position="789"/>
    </location>
</feature>
<reference evidence="3" key="1">
    <citation type="submission" date="2021-04" db="EMBL/GenBank/DDBJ databases">
        <authorList>
            <consortium name="Molecular Ecology Group"/>
        </authorList>
    </citation>
    <scope>NUCLEOTIDE SEQUENCE</scope>
</reference>
<feature type="region of interest" description="Disordered" evidence="1">
    <location>
        <begin position="683"/>
        <end position="710"/>
    </location>
</feature>